<evidence type="ECO:0000313" key="9">
    <source>
        <dbReference type="EMBL" id="CAB4957695.1"/>
    </source>
</evidence>
<evidence type="ECO:0000313" key="10">
    <source>
        <dbReference type="EMBL" id="CAB5021927.1"/>
    </source>
</evidence>
<dbReference type="EMBL" id="CAEZXD010000020">
    <property type="protein sequence ID" value="CAB4677460.1"/>
    <property type="molecule type" value="Genomic_DNA"/>
</dbReference>
<keyword evidence="2" id="KW-0067">ATP-binding</keyword>
<dbReference type="GO" id="GO:0003677">
    <property type="term" value="F:DNA binding"/>
    <property type="evidence" value="ECO:0007669"/>
    <property type="project" value="UniProtKB-KW"/>
</dbReference>
<proteinExistence type="predicted"/>
<dbReference type="Gene3D" id="3.40.50.300">
    <property type="entry name" value="P-loop containing nucleotide triphosphate hydrolases"/>
    <property type="match status" value="1"/>
</dbReference>
<dbReference type="InterPro" id="IPR042115">
    <property type="entry name" value="PriA_3primeBD_sf"/>
</dbReference>
<evidence type="ECO:0000259" key="4">
    <source>
        <dbReference type="Pfam" id="PF17764"/>
    </source>
</evidence>
<accession>A0A6J7KQA8</accession>
<name>A0A6J7KQA8_9ZZZZ</name>
<keyword evidence="3" id="KW-0238">DNA-binding</keyword>
<keyword evidence="1" id="KW-0547">Nucleotide-binding</keyword>
<dbReference type="EMBL" id="CAFBNU010000001">
    <property type="protein sequence ID" value="CAB4957695.1"/>
    <property type="molecule type" value="Genomic_DNA"/>
</dbReference>
<gene>
    <name evidence="5" type="ORF">UFOPK2343_00834</name>
    <name evidence="6" type="ORF">UFOPK2652_00253</name>
    <name evidence="7" type="ORF">UFOPK3128_00056</name>
    <name evidence="8" type="ORF">UFOPK3511_00216</name>
    <name evidence="9" type="ORF">UFOPK3880_00056</name>
    <name evidence="10" type="ORF">UFOPK4146_00309</name>
</gene>
<dbReference type="PANTHER" id="PTHR30580:SF0">
    <property type="entry name" value="PRIMOSOMAL PROTEIN N"/>
    <property type="match status" value="1"/>
</dbReference>
<evidence type="ECO:0000313" key="6">
    <source>
        <dbReference type="EMBL" id="CAB4702152.1"/>
    </source>
</evidence>
<feature type="domain" description="Primosomal protein N' 3' DNA-binding" evidence="4">
    <location>
        <begin position="29"/>
        <end position="127"/>
    </location>
</feature>
<evidence type="ECO:0000256" key="2">
    <source>
        <dbReference type="ARBA" id="ARBA00022840"/>
    </source>
</evidence>
<dbReference type="GO" id="GO:0006310">
    <property type="term" value="P:DNA recombination"/>
    <property type="evidence" value="ECO:0007669"/>
    <property type="project" value="TreeGrafter"/>
</dbReference>
<evidence type="ECO:0000256" key="1">
    <source>
        <dbReference type="ARBA" id="ARBA00022741"/>
    </source>
</evidence>
<dbReference type="InterPro" id="IPR041222">
    <property type="entry name" value="PriA_3primeBD"/>
</dbReference>
<dbReference type="GO" id="GO:0043138">
    <property type="term" value="F:3'-5' DNA helicase activity"/>
    <property type="evidence" value="ECO:0007669"/>
    <property type="project" value="TreeGrafter"/>
</dbReference>
<protein>
    <submittedName>
        <fullName evidence="9">Unannotated protein</fullName>
    </submittedName>
</protein>
<evidence type="ECO:0000313" key="5">
    <source>
        <dbReference type="EMBL" id="CAB4677460.1"/>
    </source>
</evidence>
<evidence type="ECO:0000313" key="8">
    <source>
        <dbReference type="EMBL" id="CAB4889064.1"/>
    </source>
</evidence>
<sequence>MAEVKPLRLKAQRVAKRVAIATDSPTVQICVDTGIFHLPDFFDYLVPEEISELIQPGVFVKVQFGPNECFGYVVSRNPSDLELAKLKPILKLISPIPLLTDELIEIIALTCERYACKPWDVIRSAIPMRMAGAERAFLGRELPKADGEILERKHELTITNSSDGLAHKINEILSSLTGSEQLLVIVPDQRDVSQITSANLNVTPIILTSSETKSLRYENYLKTRFDQPKLILGTRSAIFTPLSPNSTILILNDGDDSMYEKRFPTWNVRDIAMLRSDDFSLHFLSASPTLEIVRLSELGWIKAKREGADSQSKKVPIYFADSTVSDISVIKNGLKHGSVLVAMAETGYVTAMGCQKCRNQAKCGCGGKLYIPTKISYPKCFLCDEEFKNWQCSRCNGNIIRAISKGSTRYAEEIGKAVPGTRVLMSKGVARLDFLPDSVEHLLVISSYGCEPVGTYSAVVLMSLENLTNRVDLRSLEFARRVIFENINRVAKSEGSAIHLDLPSTNPISQGLLRNDPYRLCLDEIQERQSSNLPPFTRLATLVGESAAIRTLARSLEENELFTAISVIGNPLEKGLANQTSKLVLRSEIARSEEFSEFFRDLSRYRGIKALSPLQLRMDPFSI</sequence>
<organism evidence="9">
    <name type="scientific">freshwater metagenome</name>
    <dbReference type="NCBI Taxonomy" id="449393"/>
    <lineage>
        <taxon>unclassified sequences</taxon>
        <taxon>metagenomes</taxon>
        <taxon>ecological metagenomes</taxon>
    </lineage>
</organism>
<dbReference type="EMBL" id="CAEZYD010000002">
    <property type="protein sequence ID" value="CAB4702152.1"/>
    <property type="molecule type" value="Genomic_DNA"/>
</dbReference>
<dbReference type="PANTHER" id="PTHR30580">
    <property type="entry name" value="PRIMOSOMAL PROTEIN N"/>
    <property type="match status" value="1"/>
</dbReference>
<evidence type="ECO:0000256" key="3">
    <source>
        <dbReference type="ARBA" id="ARBA00023125"/>
    </source>
</evidence>
<dbReference type="Pfam" id="PF17764">
    <property type="entry name" value="PriA_3primeBD"/>
    <property type="match status" value="1"/>
</dbReference>
<reference evidence="9" key="1">
    <citation type="submission" date="2020-05" db="EMBL/GenBank/DDBJ databases">
        <authorList>
            <person name="Chiriac C."/>
            <person name="Salcher M."/>
            <person name="Ghai R."/>
            <person name="Kavagutti S V."/>
        </authorList>
    </citation>
    <scope>NUCLEOTIDE SEQUENCE</scope>
</reference>
<dbReference type="GO" id="GO:0005524">
    <property type="term" value="F:ATP binding"/>
    <property type="evidence" value="ECO:0007669"/>
    <property type="project" value="UniProtKB-KW"/>
</dbReference>
<dbReference type="EMBL" id="CAFBMA010000001">
    <property type="protein sequence ID" value="CAB4889064.1"/>
    <property type="molecule type" value="Genomic_DNA"/>
</dbReference>
<dbReference type="AlphaFoldDB" id="A0A6J7KQA8"/>
<dbReference type="EMBL" id="CAFBPT010000002">
    <property type="protein sequence ID" value="CAB5021927.1"/>
    <property type="molecule type" value="Genomic_DNA"/>
</dbReference>
<dbReference type="InterPro" id="IPR027417">
    <property type="entry name" value="P-loop_NTPase"/>
</dbReference>
<dbReference type="GO" id="GO:0006302">
    <property type="term" value="P:double-strand break repair"/>
    <property type="evidence" value="ECO:0007669"/>
    <property type="project" value="TreeGrafter"/>
</dbReference>
<dbReference type="Gene3D" id="3.40.1440.60">
    <property type="entry name" value="PriA, 3(prime) DNA-binding domain"/>
    <property type="match status" value="1"/>
</dbReference>
<dbReference type="GO" id="GO:0006270">
    <property type="term" value="P:DNA replication initiation"/>
    <property type="evidence" value="ECO:0007669"/>
    <property type="project" value="TreeGrafter"/>
</dbReference>
<dbReference type="EMBL" id="CAFAAZ010000001">
    <property type="protein sequence ID" value="CAB4811635.1"/>
    <property type="molecule type" value="Genomic_DNA"/>
</dbReference>
<evidence type="ECO:0000313" key="7">
    <source>
        <dbReference type="EMBL" id="CAB4811635.1"/>
    </source>
</evidence>